<name>A0ACB0IWI4_TRIPR</name>
<dbReference type="EMBL" id="CASHSV030000013">
    <property type="protein sequence ID" value="CAJ2636948.1"/>
    <property type="molecule type" value="Genomic_DNA"/>
</dbReference>
<evidence type="ECO:0000313" key="1">
    <source>
        <dbReference type="EMBL" id="CAJ2636948.1"/>
    </source>
</evidence>
<proteinExistence type="predicted"/>
<sequence length="398" mass="45383">MTRSIKKANCGDHIDRISDLPSNVIDGILKHLNIPELVSTSILSRKWRYMWMSVPELVFCEDFVSRFEDLDDPGPEISRIMTEVLFLHNGPIYKFSLNIPLSSQFTITTEYLNKWILFLSRRGIKDLQLLCNAYTLPSHIFSLQDLTHFRLSGFNLSVPPNFCGFKKLLDLCLEVIIYEEFDALENLISGCPLLEKLSIILFGDLKSVCFKKAKNLIDLRIKIYHVTVSGLIKSLPKIQRLTIESYSDGNEMLYADIIPPTQLISLKYLKLFPVNLNERREVLYIVSVLKSASDLVELDIQSCYDGGEQEPDRPEELECSSCYLSQLQTVNISVGTRFKHAMSLIQFILANSSSLKTLIFEVGTVSKKLDAAVLLSISQNLLRMERASQRARVEFLQP</sequence>
<accession>A0ACB0IWI4</accession>
<evidence type="ECO:0000313" key="2">
    <source>
        <dbReference type="Proteomes" id="UP001177021"/>
    </source>
</evidence>
<dbReference type="Proteomes" id="UP001177021">
    <property type="component" value="Unassembled WGS sequence"/>
</dbReference>
<gene>
    <name evidence="1" type="ORF">MILVUS5_LOCUS7366</name>
</gene>
<protein>
    <submittedName>
        <fullName evidence="1">Uncharacterized protein</fullName>
    </submittedName>
</protein>
<comment type="caution">
    <text evidence="1">The sequence shown here is derived from an EMBL/GenBank/DDBJ whole genome shotgun (WGS) entry which is preliminary data.</text>
</comment>
<keyword evidence="2" id="KW-1185">Reference proteome</keyword>
<organism evidence="1 2">
    <name type="scientific">Trifolium pratense</name>
    <name type="common">Red clover</name>
    <dbReference type="NCBI Taxonomy" id="57577"/>
    <lineage>
        <taxon>Eukaryota</taxon>
        <taxon>Viridiplantae</taxon>
        <taxon>Streptophyta</taxon>
        <taxon>Embryophyta</taxon>
        <taxon>Tracheophyta</taxon>
        <taxon>Spermatophyta</taxon>
        <taxon>Magnoliopsida</taxon>
        <taxon>eudicotyledons</taxon>
        <taxon>Gunneridae</taxon>
        <taxon>Pentapetalae</taxon>
        <taxon>rosids</taxon>
        <taxon>fabids</taxon>
        <taxon>Fabales</taxon>
        <taxon>Fabaceae</taxon>
        <taxon>Papilionoideae</taxon>
        <taxon>50 kb inversion clade</taxon>
        <taxon>NPAAA clade</taxon>
        <taxon>Hologalegina</taxon>
        <taxon>IRL clade</taxon>
        <taxon>Trifolieae</taxon>
        <taxon>Trifolium</taxon>
    </lineage>
</organism>
<reference evidence="1" key="1">
    <citation type="submission" date="2023-10" db="EMBL/GenBank/DDBJ databases">
        <authorList>
            <person name="Rodriguez Cubillos JULIANA M."/>
            <person name="De Vega J."/>
        </authorList>
    </citation>
    <scope>NUCLEOTIDE SEQUENCE</scope>
</reference>